<keyword evidence="1" id="KW-0472">Membrane</keyword>
<dbReference type="RefSeq" id="WP_055945284.1">
    <property type="nucleotide sequence ID" value="NZ_JAQDCV010000007.1"/>
</dbReference>
<proteinExistence type="predicted"/>
<keyword evidence="1" id="KW-1133">Transmembrane helix</keyword>
<keyword evidence="4" id="KW-1185">Reference proteome</keyword>
<dbReference type="Pfam" id="PF01882">
    <property type="entry name" value="DUF58"/>
    <property type="match status" value="1"/>
</dbReference>
<keyword evidence="1" id="KW-0812">Transmembrane</keyword>
<accession>A0AAW3JTB9</accession>
<feature type="domain" description="DUF58" evidence="2">
    <location>
        <begin position="197"/>
        <end position="230"/>
    </location>
</feature>
<dbReference type="Proteomes" id="UP000050833">
    <property type="component" value="Unassembled WGS sequence"/>
</dbReference>
<evidence type="ECO:0000313" key="3">
    <source>
        <dbReference type="EMBL" id="KQC85420.1"/>
    </source>
</evidence>
<evidence type="ECO:0000256" key="1">
    <source>
        <dbReference type="SAM" id="Phobius"/>
    </source>
</evidence>
<name>A0AAW3JTB9_9FIRM</name>
<protein>
    <recommendedName>
        <fullName evidence="2">DUF58 domain-containing protein</fullName>
    </recommendedName>
</protein>
<feature type="transmembrane region" description="Helical" evidence="1">
    <location>
        <begin position="5"/>
        <end position="23"/>
    </location>
</feature>
<dbReference type="InterPro" id="IPR002881">
    <property type="entry name" value="DUF58"/>
</dbReference>
<dbReference type="PANTHER" id="PTHR34351">
    <property type="entry name" value="SLR1927 PROTEIN-RELATED"/>
    <property type="match status" value="1"/>
</dbReference>
<dbReference type="AlphaFoldDB" id="A0AAW3JTB9"/>
<evidence type="ECO:0000313" key="4">
    <source>
        <dbReference type="Proteomes" id="UP000050833"/>
    </source>
</evidence>
<reference evidence="3 4" key="1">
    <citation type="submission" date="2015-10" db="EMBL/GenBank/DDBJ databases">
        <title>Butyribacter intestini gen. nov., sp. nov., a butyric acid-producing bacterium of the family Lachnospiraceae isolated from the human faeces.</title>
        <authorList>
            <person name="Zou Y."/>
            <person name="Xue W."/>
            <person name="Luo G."/>
            <person name="Lv M."/>
        </authorList>
    </citation>
    <scope>NUCLEOTIDE SEQUENCE [LARGE SCALE GENOMIC DNA]</scope>
    <source>
        <strain evidence="3 4">TF01-11</strain>
    </source>
</reference>
<comment type="caution">
    <text evidence="3">The sequence shown here is derived from an EMBL/GenBank/DDBJ whole genome shotgun (WGS) entry which is preliminary data.</text>
</comment>
<evidence type="ECO:0000259" key="2">
    <source>
        <dbReference type="Pfam" id="PF01882"/>
    </source>
</evidence>
<sequence>MAGRIFTFILSVLFTLYMSVLYNSNGFLFVFYAEILIGSMLFIMNMILFFKLKIKLETKPVINKCGRINFELVLENRSILPSGKILLILNCLDPYNMKQKKVVVKQWCSAKRTERCSYSFRDDEILSGNYIVSVKKAGIYDYLGFFKLNKHMKNKSEAVCIVPVTDGKYIETAEKDSDDNCVMISGNKKNNGDFSHVREYRNGDRLRNIHWKLSSKSNTLYVKEFLDDSKNYYCYYIETRPLKREEIAREFDKWNKVGFGTIENGENIVYVWYDARQKQVKRAYVSNEEELYRALCEINVYDEMNLRSTGNNPVIDKYTLIEMEKTG</sequence>
<organism evidence="3 4">
    <name type="scientific">Butyribacter intestini</name>
    <dbReference type="NCBI Taxonomy" id="1703332"/>
    <lineage>
        <taxon>Bacteria</taxon>
        <taxon>Bacillati</taxon>
        <taxon>Bacillota</taxon>
        <taxon>Clostridia</taxon>
        <taxon>Lachnospirales</taxon>
        <taxon>Lachnospiraceae</taxon>
        <taxon>Butyribacter</taxon>
    </lineage>
</organism>
<gene>
    <name evidence="3" type="ORF">APZ18_12105</name>
</gene>
<dbReference type="EMBL" id="LLKB01000005">
    <property type="protein sequence ID" value="KQC85420.1"/>
    <property type="molecule type" value="Genomic_DNA"/>
</dbReference>
<feature type="transmembrane region" description="Helical" evidence="1">
    <location>
        <begin position="29"/>
        <end position="50"/>
    </location>
</feature>